<reference evidence="2 3" key="1">
    <citation type="submission" date="2014-10" db="EMBL/GenBank/DDBJ databases">
        <title>Draft genome of anammox bacterium scalindua brodae, obtained using differential coverage binning of sequence data from two enrichment reactors.</title>
        <authorList>
            <person name="Speth D.R."/>
            <person name="Russ L."/>
            <person name="Kartal B."/>
            <person name="Op den Camp H.J."/>
            <person name="Dutilh B.E."/>
            <person name="Jetten M.S."/>
        </authorList>
    </citation>
    <scope>NUCLEOTIDE SEQUENCE [LARGE SCALE GENOMIC DNA]</scope>
    <source>
        <strain evidence="2">RU1</strain>
    </source>
</reference>
<organism evidence="2 3">
    <name type="scientific">Candidatus Scalindua brodae</name>
    <dbReference type="NCBI Taxonomy" id="237368"/>
    <lineage>
        <taxon>Bacteria</taxon>
        <taxon>Pseudomonadati</taxon>
        <taxon>Planctomycetota</taxon>
        <taxon>Candidatus Brocadiia</taxon>
        <taxon>Candidatus Brocadiales</taxon>
        <taxon>Candidatus Scalinduaceae</taxon>
        <taxon>Candidatus Scalindua</taxon>
    </lineage>
</organism>
<name>A0A0B0ED58_9BACT</name>
<gene>
    <name evidence="2" type="ORF">SCABRO_03013</name>
</gene>
<keyword evidence="1" id="KW-0812">Transmembrane</keyword>
<proteinExistence type="predicted"/>
<dbReference type="Proteomes" id="UP000030652">
    <property type="component" value="Unassembled WGS sequence"/>
</dbReference>
<protein>
    <submittedName>
        <fullName evidence="2">Uncharacterized protein</fullName>
    </submittedName>
</protein>
<keyword evidence="1" id="KW-1133">Transmembrane helix</keyword>
<evidence type="ECO:0000313" key="2">
    <source>
        <dbReference type="EMBL" id="KHE91162.1"/>
    </source>
</evidence>
<evidence type="ECO:0000313" key="3">
    <source>
        <dbReference type="Proteomes" id="UP000030652"/>
    </source>
</evidence>
<comment type="caution">
    <text evidence="2">The sequence shown here is derived from an EMBL/GenBank/DDBJ whole genome shotgun (WGS) entry which is preliminary data.</text>
</comment>
<dbReference type="EMBL" id="JRYO01000214">
    <property type="protein sequence ID" value="KHE91162.1"/>
    <property type="molecule type" value="Genomic_DNA"/>
</dbReference>
<evidence type="ECO:0000256" key="1">
    <source>
        <dbReference type="SAM" id="Phobius"/>
    </source>
</evidence>
<dbReference type="eggNOG" id="ENOG502ZB5K">
    <property type="taxonomic scope" value="Bacteria"/>
</dbReference>
<accession>A0A0B0ED58</accession>
<dbReference type="AlphaFoldDB" id="A0A0B0ED58"/>
<keyword evidence="1" id="KW-0472">Membrane</keyword>
<sequence length="269" mass="29928">MEKLLKIDRRILFVLVALAVTIPLLFRFKMPVPPTRHVKSMYNKIDSLSEDSHVLISFDYDPSSKEELQPMAHALLHHCFKKNIKVIGMTLYPAGTGLAEKAIKEIGKEYGKKSGKDYVFLGFKAGSSLVIMNMGEDIYTAFQEDFYGKKTVGMQALKGVRSLRDIDYAVNLTASGIYEAWIVYGKEKYNFDLGVGCTAVMGPEMYPFIQSSQLTGFMGGLKGAAEYETLVGHKDRASAGMAPQSVVHVLVVCFILFGNFIYFASGRKK</sequence>
<feature type="transmembrane region" description="Helical" evidence="1">
    <location>
        <begin position="246"/>
        <end position="264"/>
    </location>
</feature>